<organism evidence="1 2">
    <name type="scientific">Cetraspora pellucida</name>
    <dbReference type="NCBI Taxonomy" id="1433469"/>
    <lineage>
        <taxon>Eukaryota</taxon>
        <taxon>Fungi</taxon>
        <taxon>Fungi incertae sedis</taxon>
        <taxon>Mucoromycota</taxon>
        <taxon>Glomeromycotina</taxon>
        <taxon>Glomeromycetes</taxon>
        <taxon>Diversisporales</taxon>
        <taxon>Gigasporaceae</taxon>
        <taxon>Cetraspora</taxon>
    </lineage>
</organism>
<protein>
    <submittedName>
        <fullName evidence="1">2747_t:CDS:1</fullName>
    </submittedName>
</protein>
<reference evidence="1" key="1">
    <citation type="submission" date="2021-06" db="EMBL/GenBank/DDBJ databases">
        <authorList>
            <person name="Kallberg Y."/>
            <person name="Tangrot J."/>
            <person name="Rosling A."/>
        </authorList>
    </citation>
    <scope>NUCLEOTIDE SEQUENCE</scope>
    <source>
        <strain evidence="1">FL966</strain>
    </source>
</reference>
<evidence type="ECO:0000313" key="1">
    <source>
        <dbReference type="EMBL" id="CAG8451838.1"/>
    </source>
</evidence>
<dbReference type="AlphaFoldDB" id="A0A9N8VKT9"/>
<feature type="non-terminal residue" evidence="1">
    <location>
        <position position="126"/>
    </location>
</feature>
<accession>A0A9N8VKT9</accession>
<comment type="caution">
    <text evidence="1">The sequence shown here is derived from an EMBL/GenBank/DDBJ whole genome shotgun (WGS) entry which is preliminary data.</text>
</comment>
<evidence type="ECO:0000313" key="2">
    <source>
        <dbReference type="Proteomes" id="UP000789759"/>
    </source>
</evidence>
<gene>
    <name evidence="1" type="ORF">CPELLU_LOCUS184</name>
</gene>
<dbReference type="EMBL" id="CAJVQA010000038">
    <property type="protein sequence ID" value="CAG8451838.1"/>
    <property type="molecule type" value="Genomic_DNA"/>
</dbReference>
<proteinExistence type="predicted"/>
<keyword evidence="2" id="KW-1185">Reference proteome</keyword>
<name>A0A9N8VKT9_9GLOM</name>
<sequence>LTKIDSIKAIISNCNSILKFFNRLHIAHSYYKEQLTIMKIKGENENIKENNDLQQTLSTDLSISQIIDLSLSAFLATNNILFESTTNRLALYERNHNLGNMKYNLISLTQQIVNEENSKISNNSYN</sequence>
<dbReference type="OrthoDB" id="2436897at2759"/>
<dbReference type="Proteomes" id="UP000789759">
    <property type="component" value="Unassembled WGS sequence"/>
</dbReference>